<keyword evidence="2" id="KW-1185">Reference proteome</keyword>
<protein>
    <submittedName>
        <fullName evidence="1">13000_t:CDS:1</fullName>
    </submittedName>
</protein>
<comment type="caution">
    <text evidence="1">The sequence shown here is derived from an EMBL/GenBank/DDBJ whole genome shotgun (WGS) entry which is preliminary data.</text>
</comment>
<dbReference type="AlphaFoldDB" id="A0A9N9N559"/>
<gene>
    <name evidence="1" type="ORF">ALEPTO_LOCUS11587</name>
</gene>
<name>A0A9N9N559_9GLOM</name>
<sequence length="207" mass="24240">METPMDNFNNFMNQMLDKEKQYIQKIKRQKELWQSFQEKVFMTAIKNLLNQESKLTEFHKNIKLEGIRIRIEAERVKAMWLEEPNLYEEFMDLVEKALAETTDPKLQAEIRESVERVKKSREKLTEAVLTTSIVGSVAGKATKYGGVAVEYGSAGLKKVFETTEKVGYYAKKTGEFVESTSQDLNKYANDYLKKEEYRNLNEVYNFR</sequence>
<dbReference type="Proteomes" id="UP000789508">
    <property type="component" value="Unassembled WGS sequence"/>
</dbReference>
<accession>A0A9N9N559</accession>
<feature type="non-terminal residue" evidence="1">
    <location>
        <position position="1"/>
    </location>
</feature>
<organism evidence="1 2">
    <name type="scientific">Ambispora leptoticha</name>
    <dbReference type="NCBI Taxonomy" id="144679"/>
    <lineage>
        <taxon>Eukaryota</taxon>
        <taxon>Fungi</taxon>
        <taxon>Fungi incertae sedis</taxon>
        <taxon>Mucoromycota</taxon>
        <taxon>Glomeromycotina</taxon>
        <taxon>Glomeromycetes</taxon>
        <taxon>Archaeosporales</taxon>
        <taxon>Ambisporaceae</taxon>
        <taxon>Ambispora</taxon>
    </lineage>
</organism>
<proteinExistence type="predicted"/>
<evidence type="ECO:0000313" key="2">
    <source>
        <dbReference type="Proteomes" id="UP000789508"/>
    </source>
</evidence>
<reference evidence="1" key="1">
    <citation type="submission" date="2021-06" db="EMBL/GenBank/DDBJ databases">
        <authorList>
            <person name="Kallberg Y."/>
            <person name="Tangrot J."/>
            <person name="Rosling A."/>
        </authorList>
    </citation>
    <scope>NUCLEOTIDE SEQUENCE</scope>
    <source>
        <strain evidence="1">FL130A</strain>
    </source>
</reference>
<dbReference type="EMBL" id="CAJVPS010019515">
    <property type="protein sequence ID" value="CAG8701336.1"/>
    <property type="molecule type" value="Genomic_DNA"/>
</dbReference>
<evidence type="ECO:0000313" key="1">
    <source>
        <dbReference type="EMBL" id="CAG8701336.1"/>
    </source>
</evidence>